<gene>
    <name evidence="1" type="ORF">AVEN_225197_1</name>
</gene>
<evidence type="ECO:0000313" key="2">
    <source>
        <dbReference type="Proteomes" id="UP000499080"/>
    </source>
</evidence>
<comment type="caution">
    <text evidence="1">The sequence shown here is derived from an EMBL/GenBank/DDBJ whole genome shotgun (WGS) entry which is preliminary data.</text>
</comment>
<protein>
    <recommendedName>
        <fullName evidence="3">Reverse transcriptase Ty1/copia-type domain-containing protein</fullName>
    </recommendedName>
</protein>
<dbReference type="AlphaFoldDB" id="A0A4Y2AMK0"/>
<sequence>MNNDKVAPLTSDNYPSRKQDTIAILLDHNVYGIVLGKESPPGDDASKKEKLCYKKRCNTAFSSIYLNVSKDLRPLIADITEGNKAWEEAIRLKEAEQWKAAMDAEMQNMKSRKVCCLVLAPPKEVKIVGCHWVYNLKKNNEGKVVHYQARF</sequence>
<dbReference type="Proteomes" id="UP000499080">
    <property type="component" value="Unassembled WGS sequence"/>
</dbReference>
<proteinExistence type="predicted"/>
<evidence type="ECO:0008006" key="3">
    <source>
        <dbReference type="Google" id="ProtNLM"/>
    </source>
</evidence>
<dbReference type="OrthoDB" id="1244699at2759"/>
<organism evidence="1 2">
    <name type="scientific">Araneus ventricosus</name>
    <name type="common">Orbweaver spider</name>
    <name type="synonym">Epeira ventricosa</name>
    <dbReference type="NCBI Taxonomy" id="182803"/>
    <lineage>
        <taxon>Eukaryota</taxon>
        <taxon>Metazoa</taxon>
        <taxon>Ecdysozoa</taxon>
        <taxon>Arthropoda</taxon>
        <taxon>Chelicerata</taxon>
        <taxon>Arachnida</taxon>
        <taxon>Araneae</taxon>
        <taxon>Araneomorphae</taxon>
        <taxon>Entelegynae</taxon>
        <taxon>Araneoidea</taxon>
        <taxon>Araneidae</taxon>
        <taxon>Araneus</taxon>
    </lineage>
</organism>
<name>A0A4Y2AMK0_ARAVE</name>
<evidence type="ECO:0000313" key="1">
    <source>
        <dbReference type="EMBL" id="GBL80489.1"/>
    </source>
</evidence>
<dbReference type="EMBL" id="BGPR01000022">
    <property type="protein sequence ID" value="GBL80489.1"/>
    <property type="molecule type" value="Genomic_DNA"/>
</dbReference>
<reference evidence="1 2" key="1">
    <citation type="journal article" date="2019" name="Sci. Rep.">
        <title>Orb-weaving spider Araneus ventricosus genome elucidates the spidroin gene catalogue.</title>
        <authorList>
            <person name="Kono N."/>
            <person name="Nakamura H."/>
            <person name="Ohtoshi R."/>
            <person name="Moran D.A.P."/>
            <person name="Shinohara A."/>
            <person name="Yoshida Y."/>
            <person name="Fujiwara M."/>
            <person name="Mori M."/>
            <person name="Tomita M."/>
            <person name="Arakawa K."/>
        </authorList>
    </citation>
    <scope>NUCLEOTIDE SEQUENCE [LARGE SCALE GENOMIC DNA]</scope>
</reference>
<keyword evidence="2" id="KW-1185">Reference proteome</keyword>
<accession>A0A4Y2AMK0</accession>